<dbReference type="RefSeq" id="WP_169068252.1">
    <property type="nucleotide sequence ID" value="NZ_SPMY01000070.1"/>
</dbReference>
<name>A0ABX1U2W7_9PROT</name>
<gene>
    <name evidence="1" type="ORF">E4Q23_19745</name>
</gene>
<dbReference type="InterPro" id="IPR029058">
    <property type="entry name" value="AB_hydrolase_fold"/>
</dbReference>
<evidence type="ECO:0000313" key="2">
    <source>
        <dbReference type="Proteomes" id="UP000749010"/>
    </source>
</evidence>
<proteinExistence type="predicted"/>
<dbReference type="Proteomes" id="UP000749010">
    <property type="component" value="Unassembled WGS sequence"/>
</dbReference>
<protein>
    <recommendedName>
        <fullName evidence="3">DUF726 domain-containing protein</fullName>
    </recommendedName>
</protein>
<keyword evidence="2" id="KW-1185">Reference proteome</keyword>
<evidence type="ECO:0000313" key="1">
    <source>
        <dbReference type="EMBL" id="NMQ29798.1"/>
    </source>
</evidence>
<comment type="caution">
    <text evidence="1">The sequence shown here is derived from an EMBL/GenBank/DDBJ whole genome shotgun (WGS) entry which is preliminary data.</text>
</comment>
<accession>A0ABX1U2W7</accession>
<organism evidence="1 2">
    <name type="scientific">Candidatus Accumulibacter phosphatis</name>
    <dbReference type="NCBI Taxonomy" id="327160"/>
    <lineage>
        <taxon>Bacteria</taxon>
        <taxon>Pseudomonadati</taxon>
        <taxon>Pseudomonadota</taxon>
        <taxon>Betaproteobacteria</taxon>
        <taxon>Candidatus Accumulibacter</taxon>
    </lineage>
</organism>
<evidence type="ECO:0008006" key="3">
    <source>
        <dbReference type="Google" id="ProtNLM"/>
    </source>
</evidence>
<dbReference type="EMBL" id="SPMY01000070">
    <property type="protein sequence ID" value="NMQ29798.1"/>
    <property type="molecule type" value="Genomic_DNA"/>
</dbReference>
<dbReference type="SUPFAM" id="SSF53474">
    <property type="entry name" value="alpha/beta-Hydrolases"/>
    <property type="match status" value="1"/>
</dbReference>
<reference evidence="1 2" key="1">
    <citation type="submission" date="2019-03" db="EMBL/GenBank/DDBJ databases">
        <title>Metabolic reconstructions from genomes of highly enriched 'Candidatus Accumulibacter' and 'Candidatus Competibacter' bioreactor populations.</title>
        <authorList>
            <person name="Annavajhala M.K."/>
            <person name="Welles L."/>
            <person name="Abbas B."/>
            <person name="Sorokin D."/>
            <person name="Park H."/>
            <person name="Van Loosdrecht M."/>
            <person name="Chandran K."/>
        </authorList>
    </citation>
    <scope>NUCLEOTIDE SEQUENCE [LARGE SCALE GENOMIC DNA]</scope>
    <source>
        <strain evidence="1 2">SBR_S</strain>
    </source>
</reference>
<sequence>MAKKYLIIAIRGWTNRGDSLLFGRSGGEIPQETIDALCADMPEYDLWVPRLNLPMFCMETPENISKEIFSQVDSYLKTRPELISITLLGYSVGSLLARRIFCMAHGYSPLGELSRPVTPWAHKVHRLTMLAGITRGWEFSTASPDHVRFFFTNTVWDCQIHRLSQGNR</sequence>